<gene>
    <name evidence="8 9" type="primary">mqo</name>
    <name evidence="9" type="ORF">H7I77_03295</name>
</gene>
<reference evidence="9" key="1">
    <citation type="submission" date="2020-07" db="EMBL/GenBank/DDBJ databases">
        <authorList>
            <person name="Pettersson B.M.F."/>
            <person name="Behra P.R.K."/>
            <person name="Ramesh M."/>
            <person name="Das S."/>
            <person name="Dasgupta S."/>
            <person name="Kirsebom L.A."/>
        </authorList>
    </citation>
    <scope>NUCLEOTIDE SEQUENCE</scope>
    <source>
        <strain evidence="9">DSM 44203</strain>
    </source>
</reference>
<dbReference type="PANTHER" id="PTHR43104:SF2">
    <property type="entry name" value="L-2-HYDROXYGLUTARATE DEHYDROGENASE, MITOCHONDRIAL"/>
    <property type="match status" value="1"/>
</dbReference>
<keyword evidence="4 8" id="KW-0816">Tricarboxylic acid cycle</keyword>
<evidence type="ECO:0000256" key="3">
    <source>
        <dbReference type="ARBA" id="ARBA00005012"/>
    </source>
</evidence>
<dbReference type="NCBIfam" id="NF003606">
    <property type="entry name" value="PRK05257.2-1"/>
    <property type="match status" value="1"/>
</dbReference>
<evidence type="ECO:0000256" key="4">
    <source>
        <dbReference type="ARBA" id="ARBA00022532"/>
    </source>
</evidence>
<protein>
    <recommendedName>
        <fullName evidence="8">Probable malate:quinone oxidoreductase</fullName>
        <ecNumber evidence="8">1.1.5.4</ecNumber>
    </recommendedName>
    <alternativeName>
        <fullName evidence="8">MQO</fullName>
    </alternativeName>
    <alternativeName>
        <fullName evidence="8">Malate dehydrogenase [quinone]</fullName>
    </alternativeName>
</protein>
<dbReference type="InterPro" id="IPR036188">
    <property type="entry name" value="FAD/NAD-bd_sf"/>
</dbReference>
<dbReference type="GO" id="GO:0047545">
    <property type="term" value="F:(S)-2-hydroxyglutarate dehydrogenase activity"/>
    <property type="evidence" value="ECO:0007669"/>
    <property type="project" value="TreeGrafter"/>
</dbReference>
<evidence type="ECO:0000256" key="7">
    <source>
        <dbReference type="ARBA" id="ARBA00023002"/>
    </source>
</evidence>
<accession>A0AAW5SGZ5</accession>
<dbReference type="AlphaFoldDB" id="A0AAW5SGZ5"/>
<dbReference type="SUPFAM" id="SSF51905">
    <property type="entry name" value="FAD/NAD(P)-binding domain"/>
    <property type="match status" value="1"/>
</dbReference>
<comment type="catalytic activity">
    <reaction evidence="1 8">
        <text>(S)-malate + a quinone = a quinol + oxaloacetate</text>
        <dbReference type="Rhea" id="RHEA:46012"/>
        <dbReference type="ChEBI" id="CHEBI:15589"/>
        <dbReference type="ChEBI" id="CHEBI:16452"/>
        <dbReference type="ChEBI" id="CHEBI:24646"/>
        <dbReference type="ChEBI" id="CHEBI:132124"/>
        <dbReference type="EC" id="1.1.5.4"/>
    </reaction>
</comment>
<reference evidence="9" key="2">
    <citation type="journal article" date="2022" name="BMC Genomics">
        <title>Comparative genome analysis of mycobacteria focusing on tRNA and non-coding RNA.</title>
        <authorList>
            <person name="Behra P.R.K."/>
            <person name="Pettersson B.M.F."/>
            <person name="Ramesh M."/>
            <person name="Das S."/>
            <person name="Dasgupta S."/>
            <person name="Kirsebom L.A."/>
        </authorList>
    </citation>
    <scope>NUCLEOTIDE SEQUENCE</scope>
    <source>
        <strain evidence="9">DSM 44203</strain>
    </source>
</reference>
<evidence type="ECO:0000256" key="5">
    <source>
        <dbReference type="ARBA" id="ARBA00022630"/>
    </source>
</evidence>
<dbReference type="InterPro" id="IPR006231">
    <property type="entry name" value="MQO"/>
</dbReference>
<evidence type="ECO:0000256" key="8">
    <source>
        <dbReference type="HAMAP-Rule" id="MF_00212"/>
    </source>
</evidence>
<evidence type="ECO:0000313" key="9">
    <source>
        <dbReference type="EMBL" id="MCV7022378.1"/>
    </source>
</evidence>
<dbReference type="GO" id="GO:0008924">
    <property type="term" value="F:L-malate dehydrogenase (quinone) activity"/>
    <property type="evidence" value="ECO:0007669"/>
    <property type="project" value="UniProtKB-UniRule"/>
</dbReference>
<dbReference type="NCBIfam" id="NF003611">
    <property type="entry name" value="PRK05257.3-2"/>
    <property type="match status" value="1"/>
</dbReference>
<dbReference type="NCBIfam" id="NF003605">
    <property type="entry name" value="PRK05257.1-4"/>
    <property type="match status" value="1"/>
</dbReference>
<name>A0AAW5SGZ5_MYCNV</name>
<evidence type="ECO:0000256" key="2">
    <source>
        <dbReference type="ARBA" id="ARBA00001974"/>
    </source>
</evidence>
<evidence type="ECO:0000256" key="1">
    <source>
        <dbReference type="ARBA" id="ARBA00001139"/>
    </source>
</evidence>
<sequence>MIDHARGRISLAAARDRVQSGELRVSDEPRKTDVVLIGAGIMSATLGAMLRLLEPDWSITLIERLDAAAAESSDAWNNAGTGHSALCELNYTPQKPDGSIDISKAVRVNEQFQMTRQFWAYAVENGLISDPRSFLNPIPHVSFVHGEDNVKYLRRRYDTLVTNPLFARMEYIEDEDEFARRLPLMAEKRDFSEPVALNWTDQGTDVDFGALSRQLLGYVAQRGMTTYFGHEARDLRQESDGSWTLKLANLRTGRTSKLRAGFVFVGAGGGALNLLQKAGMKEAKNFGGFPVSGKFLRTDVSRLTDAHRAKVYGQPPVGAPPMSVPHLDARVINGRSWLLFGPFAGWSPKFLKQGDVFDLPESITLNNVASMVNVALTQFGLLKYLVGQLMLSDAERIEALREFAPSATESDWELNVAGQRVQVICGKSGKGVLDFGTTVLTSGDGTIAGLLGASPGASTAVPAMIEVLQRCFAKRYSAWESKIKDMVPSLGHELSSEPALFDEVWSYGTRVLRLDESSAVATG</sequence>
<keyword evidence="5 8" id="KW-0285">Flavoprotein</keyword>
<dbReference type="GO" id="GO:0006099">
    <property type="term" value="P:tricarboxylic acid cycle"/>
    <property type="evidence" value="ECO:0007669"/>
    <property type="project" value="UniProtKB-UniRule"/>
</dbReference>
<evidence type="ECO:0000256" key="6">
    <source>
        <dbReference type="ARBA" id="ARBA00022827"/>
    </source>
</evidence>
<comment type="pathway">
    <text evidence="3 8">Carbohydrate metabolism; tricarboxylic acid cycle; oxaloacetate from (S)-malate (quinone route): step 1/1.</text>
</comment>
<comment type="cofactor">
    <cofactor evidence="2 8">
        <name>FAD</name>
        <dbReference type="ChEBI" id="CHEBI:57692"/>
    </cofactor>
</comment>
<evidence type="ECO:0000313" key="10">
    <source>
        <dbReference type="Proteomes" id="UP001207528"/>
    </source>
</evidence>
<keyword evidence="6 8" id="KW-0274">FAD</keyword>
<dbReference type="NCBIfam" id="NF009875">
    <property type="entry name" value="PRK13339.1"/>
    <property type="match status" value="1"/>
</dbReference>
<dbReference type="HAMAP" id="MF_00212">
    <property type="entry name" value="MQO"/>
    <property type="match status" value="1"/>
</dbReference>
<dbReference type="NCBIfam" id="TIGR01320">
    <property type="entry name" value="mal_quin_oxido"/>
    <property type="match status" value="1"/>
</dbReference>
<comment type="caution">
    <text evidence="9">The sequence shown here is derived from an EMBL/GenBank/DDBJ whole genome shotgun (WGS) entry which is preliminary data.</text>
</comment>
<dbReference type="Gene3D" id="3.50.50.60">
    <property type="entry name" value="FAD/NAD(P)-binding domain"/>
    <property type="match status" value="1"/>
</dbReference>
<dbReference type="Proteomes" id="UP001207528">
    <property type="component" value="Unassembled WGS sequence"/>
</dbReference>
<dbReference type="PANTHER" id="PTHR43104">
    <property type="entry name" value="L-2-HYDROXYGLUTARATE DEHYDROGENASE, MITOCHONDRIAL"/>
    <property type="match status" value="1"/>
</dbReference>
<dbReference type="NCBIfam" id="NF003603">
    <property type="entry name" value="PRK05257.1-1"/>
    <property type="match status" value="1"/>
</dbReference>
<comment type="similarity">
    <text evidence="8">Belongs to the MQO family.</text>
</comment>
<dbReference type="Pfam" id="PF06039">
    <property type="entry name" value="Mqo"/>
    <property type="match status" value="1"/>
</dbReference>
<dbReference type="EC" id="1.1.5.4" evidence="8"/>
<dbReference type="Gene3D" id="3.30.9.10">
    <property type="entry name" value="D-Amino Acid Oxidase, subunit A, domain 2"/>
    <property type="match status" value="1"/>
</dbReference>
<organism evidence="9 10">
    <name type="scientific">Mycolicibacterium novocastrense</name>
    <name type="common">Mycobacterium novocastrense</name>
    <dbReference type="NCBI Taxonomy" id="59813"/>
    <lineage>
        <taxon>Bacteria</taxon>
        <taxon>Bacillati</taxon>
        <taxon>Actinomycetota</taxon>
        <taxon>Actinomycetes</taxon>
        <taxon>Mycobacteriales</taxon>
        <taxon>Mycobacteriaceae</taxon>
        <taxon>Mycolicibacterium</taxon>
    </lineage>
</organism>
<dbReference type="EMBL" id="JACKTI010000017">
    <property type="protein sequence ID" value="MCV7022378.1"/>
    <property type="molecule type" value="Genomic_DNA"/>
</dbReference>
<keyword evidence="7 8" id="KW-0560">Oxidoreductase</keyword>
<proteinExistence type="inferred from homology"/>